<dbReference type="SUPFAM" id="SSF103473">
    <property type="entry name" value="MFS general substrate transporter"/>
    <property type="match status" value="1"/>
</dbReference>
<evidence type="ECO:0000313" key="7">
    <source>
        <dbReference type="EMBL" id="VDD92790.1"/>
    </source>
</evidence>
<feature type="transmembrane region" description="Helical" evidence="6">
    <location>
        <begin position="461"/>
        <end position="483"/>
    </location>
</feature>
<dbReference type="GO" id="GO:0012505">
    <property type="term" value="C:endomembrane system"/>
    <property type="evidence" value="ECO:0007669"/>
    <property type="project" value="UniProtKB-SubCell"/>
</dbReference>
<dbReference type="GO" id="GO:0005765">
    <property type="term" value="C:lysosomal membrane"/>
    <property type="evidence" value="ECO:0007669"/>
    <property type="project" value="TreeGrafter"/>
</dbReference>
<accession>A0A0N4VBY4</accession>
<protein>
    <submittedName>
        <fullName evidence="9">MFS domain-containing protein</fullName>
    </submittedName>
</protein>
<feature type="transmembrane region" description="Helical" evidence="6">
    <location>
        <begin position="253"/>
        <end position="272"/>
    </location>
</feature>
<dbReference type="InterPro" id="IPR036259">
    <property type="entry name" value="MFS_trans_sf"/>
</dbReference>
<evidence type="ECO:0000256" key="5">
    <source>
        <dbReference type="ARBA" id="ARBA00023136"/>
    </source>
</evidence>
<dbReference type="PANTHER" id="PTHR23510:SF3">
    <property type="entry name" value="MAJOR FACILITATOR SUPERFAMILY DOMAIN-CONTAINING PROTEIN 8"/>
    <property type="match status" value="1"/>
</dbReference>
<feature type="transmembrane region" description="Helical" evidence="6">
    <location>
        <begin position="210"/>
        <end position="232"/>
    </location>
</feature>
<reference evidence="7 8" key="2">
    <citation type="submission" date="2018-10" db="EMBL/GenBank/DDBJ databases">
        <authorList>
            <consortium name="Pathogen Informatics"/>
        </authorList>
    </citation>
    <scope>NUCLEOTIDE SEQUENCE [LARGE SCALE GENOMIC DNA]</scope>
</reference>
<gene>
    <name evidence="7" type="ORF">EVEC_LOCUS7541</name>
</gene>
<dbReference type="AlphaFoldDB" id="A0A0N4VBY4"/>
<keyword evidence="8" id="KW-1185">Reference proteome</keyword>
<proteinExistence type="predicted"/>
<evidence type="ECO:0000256" key="6">
    <source>
        <dbReference type="SAM" id="Phobius"/>
    </source>
</evidence>
<dbReference type="InterPro" id="IPR051068">
    <property type="entry name" value="MFS_Domain-Containing_Protein"/>
</dbReference>
<feature type="transmembrane region" description="Helical" evidence="6">
    <location>
        <begin position="71"/>
        <end position="93"/>
    </location>
</feature>
<feature type="transmembrane region" description="Helical" evidence="6">
    <location>
        <begin position="35"/>
        <end position="59"/>
    </location>
</feature>
<dbReference type="Pfam" id="PF07690">
    <property type="entry name" value="MFS_1"/>
    <property type="match status" value="1"/>
</dbReference>
<evidence type="ECO:0000256" key="4">
    <source>
        <dbReference type="ARBA" id="ARBA00022989"/>
    </source>
</evidence>
<dbReference type="WBParaSite" id="EVEC_0000805701-mRNA-1">
    <property type="protein sequence ID" value="EVEC_0000805701-mRNA-1"/>
    <property type="gene ID" value="EVEC_0000805701"/>
</dbReference>
<feature type="transmembrane region" description="Helical" evidence="6">
    <location>
        <begin position="165"/>
        <end position="190"/>
    </location>
</feature>
<evidence type="ECO:0000256" key="1">
    <source>
        <dbReference type="ARBA" id="ARBA00004127"/>
    </source>
</evidence>
<evidence type="ECO:0000256" key="2">
    <source>
        <dbReference type="ARBA" id="ARBA00022448"/>
    </source>
</evidence>
<dbReference type="PANTHER" id="PTHR23510">
    <property type="entry name" value="INNER MEMBRANE TRANSPORT PROTEIN YAJR"/>
    <property type="match status" value="1"/>
</dbReference>
<dbReference type="Gene3D" id="1.20.1250.20">
    <property type="entry name" value="MFS general substrate transporter like domains"/>
    <property type="match status" value="1"/>
</dbReference>
<dbReference type="OrthoDB" id="370281at2759"/>
<feature type="transmembrane region" description="Helical" evidence="6">
    <location>
        <begin position="105"/>
        <end position="124"/>
    </location>
</feature>
<sequence>MKIETANKENDDDEICSQKHSIKGSDEQRTPWPSVCLSFLVQTLNGIQFSIYITSMWPYLTTLEPNAGLSFFGWIMSIYSIGQMFSSWIFGFWNQKTMSTKHPAAFGLAFTALGNVIYGLLPLLPSYQAWFMLMARFLAGFGSGTLSVIRSYCAMASVAKDRAKVMSLAVGSFVLGLSLGPSIQSIFIPIGKDGISIGPIILNMYTAPAFLMVFISLGSIFLLMFCFVERYSGIISSEEKSDPYLVIPKFDRIAAVVCIYLYFLLQLAGTSLEVMSTPLTISLYNWPNAKALFYNGTLQTIACSIDIVVYLLISFSRLGSLDKRIMLLISLSCFIIYQIFTLPWPFYEGPLDYIELGNFDACVTYSPNSTVEDTAYSGGCYRRYAWCAHTKRVPLPIYAFGYTIVLAIAFPFLAAPVGILFSEVLGPRKQGVMQGVNEIGGCIARCITPIIQSMLFESSGYIFPVLMNLTLLAAGLLSMIVFYGRMTPLKMKPNIGVATPYKKGVFYRF</sequence>
<feature type="transmembrane region" description="Helical" evidence="6">
    <location>
        <begin position="436"/>
        <end position="455"/>
    </location>
</feature>
<keyword evidence="3 6" id="KW-0812">Transmembrane</keyword>
<name>A0A0N4VBY4_ENTVE</name>
<dbReference type="GO" id="GO:0022857">
    <property type="term" value="F:transmembrane transporter activity"/>
    <property type="evidence" value="ECO:0007669"/>
    <property type="project" value="InterPro"/>
</dbReference>
<evidence type="ECO:0000313" key="8">
    <source>
        <dbReference type="Proteomes" id="UP000274131"/>
    </source>
</evidence>
<organism evidence="9">
    <name type="scientific">Enterobius vermicularis</name>
    <name type="common">Human pinworm</name>
    <dbReference type="NCBI Taxonomy" id="51028"/>
    <lineage>
        <taxon>Eukaryota</taxon>
        <taxon>Metazoa</taxon>
        <taxon>Ecdysozoa</taxon>
        <taxon>Nematoda</taxon>
        <taxon>Chromadorea</taxon>
        <taxon>Rhabditida</taxon>
        <taxon>Spirurina</taxon>
        <taxon>Oxyuridomorpha</taxon>
        <taxon>Oxyuroidea</taxon>
        <taxon>Oxyuridae</taxon>
        <taxon>Enterobius</taxon>
    </lineage>
</organism>
<dbReference type="InterPro" id="IPR011701">
    <property type="entry name" value="MFS"/>
</dbReference>
<evidence type="ECO:0000313" key="9">
    <source>
        <dbReference type="WBParaSite" id="EVEC_0000805701-mRNA-1"/>
    </source>
</evidence>
<keyword evidence="4 6" id="KW-1133">Transmembrane helix</keyword>
<dbReference type="STRING" id="51028.A0A0N4VBY4"/>
<evidence type="ECO:0000256" key="3">
    <source>
        <dbReference type="ARBA" id="ARBA00022692"/>
    </source>
</evidence>
<feature type="transmembrane region" description="Helical" evidence="6">
    <location>
        <begin position="292"/>
        <end position="313"/>
    </location>
</feature>
<keyword evidence="2" id="KW-0813">Transport</keyword>
<comment type="subcellular location">
    <subcellularLocation>
        <location evidence="1">Endomembrane system</location>
        <topology evidence="1">Multi-pass membrane protein</topology>
    </subcellularLocation>
</comment>
<dbReference type="CDD" id="cd17326">
    <property type="entry name" value="MFS_MFSD8"/>
    <property type="match status" value="1"/>
</dbReference>
<keyword evidence="5 6" id="KW-0472">Membrane</keyword>
<reference evidence="9" key="1">
    <citation type="submission" date="2017-02" db="UniProtKB">
        <authorList>
            <consortium name="WormBaseParasite"/>
        </authorList>
    </citation>
    <scope>IDENTIFICATION</scope>
</reference>
<dbReference type="EMBL" id="UXUI01008968">
    <property type="protein sequence ID" value="VDD92790.1"/>
    <property type="molecule type" value="Genomic_DNA"/>
</dbReference>
<feature type="transmembrane region" description="Helical" evidence="6">
    <location>
        <begin position="325"/>
        <end position="347"/>
    </location>
</feature>
<feature type="transmembrane region" description="Helical" evidence="6">
    <location>
        <begin position="130"/>
        <end position="153"/>
    </location>
</feature>
<dbReference type="Proteomes" id="UP000274131">
    <property type="component" value="Unassembled WGS sequence"/>
</dbReference>
<feature type="transmembrane region" description="Helical" evidence="6">
    <location>
        <begin position="399"/>
        <end position="424"/>
    </location>
</feature>